<comment type="caution">
    <text evidence="2">The sequence shown here is derived from an EMBL/GenBank/DDBJ whole genome shotgun (WGS) entry which is preliminary data.</text>
</comment>
<dbReference type="Proteomes" id="UP000194664">
    <property type="component" value="Unassembled WGS sequence"/>
</dbReference>
<dbReference type="Pfam" id="PF01497">
    <property type="entry name" value="Peripla_BP_2"/>
    <property type="match status" value="1"/>
</dbReference>
<accession>A0A251WVH1</accession>
<organism evidence="2 3">
    <name type="scientific">Marivivens niveibacter</name>
    <dbReference type="NCBI Taxonomy" id="1930667"/>
    <lineage>
        <taxon>Bacteria</taxon>
        <taxon>Pseudomonadati</taxon>
        <taxon>Pseudomonadota</taxon>
        <taxon>Alphaproteobacteria</taxon>
        <taxon>Rhodobacterales</taxon>
        <taxon>Paracoccaceae</taxon>
        <taxon>Marivivens group</taxon>
        <taxon>Marivivens</taxon>
    </lineage>
</organism>
<dbReference type="EMBL" id="MSPP01000008">
    <property type="protein sequence ID" value="OUD08118.1"/>
    <property type="molecule type" value="Genomic_DNA"/>
</dbReference>
<sequence length="279" mass="28735">MFTRIFSIVAAAAIGSTAIAQEAEQRIVSIGGTVTEIIYALGKSDLIVARDTTSTYPAEASQLPDVGYMRALSPEGVLSVDPTLIIAEEGSGPIETIDVLKEASIEYVTVPTGYTADAVAEKIMIIGEALDESEAAATLAAQVTDDMQAAAQTAAHADPKSVLFVLSVQGDRVMAAGQQTSADAIISLAGGQNAMGAFYGYKPVSNEAIIEAAPDLILMMQSGGGHPITDEQIIAHPGLGTTPAARDGNIARIDGLLLLGFGPRTGDAIQSVNTALYAE</sequence>
<dbReference type="AlphaFoldDB" id="A0A251WVH1"/>
<evidence type="ECO:0000313" key="2">
    <source>
        <dbReference type="EMBL" id="OUD08118.1"/>
    </source>
</evidence>
<reference evidence="2 3" key="1">
    <citation type="submission" date="2016-12" db="EMBL/GenBank/DDBJ databases">
        <title>The draft genome sequence of HSLHS2.</title>
        <authorList>
            <person name="Hu D."/>
            <person name="Wang L."/>
            <person name="Shao Z."/>
        </authorList>
    </citation>
    <scope>NUCLEOTIDE SEQUENCE [LARGE SCALE GENOMIC DNA]</scope>
    <source>
        <strain evidence="2">MCCC 1A06712</strain>
    </source>
</reference>
<dbReference type="SUPFAM" id="SSF53807">
    <property type="entry name" value="Helical backbone' metal receptor"/>
    <property type="match status" value="1"/>
</dbReference>
<name>A0A251WVH1_9RHOB</name>
<dbReference type="OrthoDB" id="9797736at2"/>
<dbReference type="PROSITE" id="PS50983">
    <property type="entry name" value="FE_B12_PBP"/>
    <property type="match status" value="1"/>
</dbReference>
<proteinExistence type="predicted"/>
<dbReference type="PANTHER" id="PTHR30535:SF4">
    <property type="entry name" value="HEMIN-BINDING PERIPLASMIC PROTEIN HMUT"/>
    <property type="match status" value="1"/>
</dbReference>
<feature type="domain" description="Fe/B12 periplasmic-binding" evidence="1">
    <location>
        <begin position="26"/>
        <end position="279"/>
    </location>
</feature>
<protein>
    <submittedName>
        <fullName evidence="2">Hemin ABC transporter substrate-binding protein</fullName>
    </submittedName>
</protein>
<dbReference type="InterPro" id="IPR002491">
    <property type="entry name" value="ABC_transptr_periplasmic_BD"/>
</dbReference>
<dbReference type="RefSeq" id="WP_086452510.1">
    <property type="nucleotide sequence ID" value="NZ_MSPP01000008.1"/>
</dbReference>
<dbReference type="InterPro" id="IPR050902">
    <property type="entry name" value="ABC_Transporter_SBP"/>
</dbReference>
<keyword evidence="3" id="KW-1185">Reference proteome</keyword>
<evidence type="ECO:0000259" key="1">
    <source>
        <dbReference type="PROSITE" id="PS50983"/>
    </source>
</evidence>
<gene>
    <name evidence="2" type="ORF">BVC71_15015</name>
</gene>
<evidence type="ECO:0000313" key="3">
    <source>
        <dbReference type="Proteomes" id="UP000194664"/>
    </source>
</evidence>
<dbReference type="Gene3D" id="3.40.50.1980">
    <property type="entry name" value="Nitrogenase molybdenum iron protein domain"/>
    <property type="match status" value="2"/>
</dbReference>
<dbReference type="PANTHER" id="PTHR30535">
    <property type="entry name" value="VITAMIN B12-BINDING PROTEIN"/>
    <property type="match status" value="1"/>
</dbReference>